<dbReference type="KEGG" id="rsi:Runsl_3899"/>
<dbReference type="EMBL" id="CP002859">
    <property type="protein sequence ID" value="AEI50255.1"/>
    <property type="molecule type" value="Genomic_DNA"/>
</dbReference>
<dbReference type="Proteomes" id="UP000000493">
    <property type="component" value="Chromosome"/>
</dbReference>
<evidence type="ECO:0000313" key="2">
    <source>
        <dbReference type="Proteomes" id="UP000000493"/>
    </source>
</evidence>
<proteinExistence type="predicted"/>
<dbReference type="RefSeq" id="WP_013929558.1">
    <property type="nucleotide sequence ID" value="NC_015703.1"/>
</dbReference>
<dbReference type="AlphaFoldDB" id="A0A7U3ZN34"/>
<reference evidence="2" key="1">
    <citation type="submission" date="2011-06" db="EMBL/GenBank/DDBJ databases">
        <title>The complete genome of chromosome of Runella slithyformis DSM 19594.</title>
        <authorList>
            <consortium name="US DOE Joint Genome Institute (JGI-PGF)"/>
            <person name="Lucas S."/>
            <person name="Han J."/>
            <person name="Lapidus A."/>
            <person name="Bruce D."/>
            <person name="Goodwin L."/>
            <person name="Pitluck S."/>
            <person name="Peters L."/>
            <person name="Kyrpides N."/>
            <person name="Mavromatis K."/>
            <person name="Ivanova N."/>
            <person name="Ovchinnikova G."/>
            <person name="Zhang X."/>
            <person name="Misra M."/>
            <person name="Detter J.C."/>
            <person name="Tapia R."/>
            <person name="Han C."/>
            <person name="Land M."/>
            <person name="Hauser L."/>
            <person name="Markowitz V."/>
            <person name="Cheng J.-F."/>
            <person name="Hugenholtz P."/>
            <person name="Woyke T."/>
            <person name="Wu D."/>
            <person name="Tindall B."/>
            <person name="Faehrich R."/>
            <person name="Brambilla E."/>
            <person name="Klenk H.-P."/>
            <person name="Eisen J.A."/>
        </authorList>
    </citation>
    <scope>NUCLEOTIDE SEQUENCE [LARGE SCALE GENOMIC DNA]</scope>
    <source>
        <strain evidence="2">ATCC 29530 / DSM 19594 / LMG 11500 / NCIMB 11436 / LSU 4</strain>
    </source>
</reference>
<protein>
    <submittedName>
        <fullName evidence="1">Uncharacterized protein</fullName>
    </submittedName>
</protein>
<keyword evidence="2" id="KW-1185">Reference proteome</keyword>
<sequence>MKSYQIETGVNQETGEIIFEDKYLYFEGRPREYRYNGQNGQFNRYGTEILTDKSNKILQSFTFQPIAFRIFDDCLFGRAGSEAWAEIFFIDSENTVSGIMFNNTSVQELMRLLEPLMYSRKKLTDVILTARPEKVSSKSDPSKTWYIARFTYEFAEPETIQEYQEYTADRRIFRAETITPNQFLRLYSPNLEPKKIQIQEPENA</sequence>
<gene>
    <name evidence="1" type="ordered locus">Runsl_3899</name>
</gene>
<evidence type="ECO:0000313" key="1">
    <source>
        <dbReference type="EMBL" id="AEI50255.1"/>
    </source>
</evidence>
<reference evidence="1 2" key="2">
    <citation type="journal article" date="2012" name="Stand. Genomic Sci.">
        <title>Complete genome sequence of the aquatic bacterium Runella slithyformis type strain (LSU 4(T)).</title>
        <authorList>
            <person name="Copeland A."/>
            <person name="Zhang X."/>
            <person name="Misra M."/>
            <person name="Lapidus A."/>
            <person name="Nolan M."/>
            <person name="Lucas S."/>
            <person name="Deshpande S."/>
            <person name="Cheng J.F."/>
            <person name="Tapia R."/>
            <person name="Goodwin L.A."/>
            <person name="Pitluck S."/>
            <person name="Liolios K."/>
            <person name="Pagani I."/>
            <person name="Ivanova N."/>
            <person name="Mikhailova N."/>
            <person name="Pati A."/>
            <person name="Chen A."/>
            <person name="Palaniappan K."/>
            <person name="Land M."/>
            <person name="Hauser L."/>
            <person name="Pan C."/>
            <person name="Jeffries C.D."/>
            <person name="Detter J.C."/>
            <person name="Brambilla E.M."/>
            <person name="Rohde M."/>
            <person name="Djao O.D."/>
            <person name="Goker M."/>
            <person name="Sikorski J."/>
            <person name="Tindall B.J."/>
            <person name="Woyke T."/>
            <person name="Bristow J."/>
            <person name="Eisen J.A."/>
            <person name="Markowitz V."/>
            <person name="Hugenholtz P."/>
            <person name="Kyrpides N.C."/>
            <person name="Klenk H.P."/>
            <person name="Mavromatis K."/>
        </authorList>
    </citation>
    <scope>NUCLEOTIDE SEQUENCE [LARGE SCALE GENOMIC DNA]</scope>
    <source>
        <strain evidence="2">ATCC 29530 / DSM 19594 / LMG 11500 / NCIMB 11436 / LSU 4</strain>
    </source>
</reference>
<organism evidence="1 2">
    <name type="scientific">Runella slithyformis (strain ATCC 29530 / DSM 19594 / LMG 11500 / NCIMB 11436 / LSU 4)</name>
    <dbReference type="NCBI Taxonomy" id="761193"/>
    <lineage>
        <taxon>Bacteria</taxon>
        <taxon>Pseudomonadati</taxon>
        <taxon>Bacteroidota</taxon>
        <taxon>Cytophagia</taxon>
        <taxon>Cytophagales</taxon>
        <taxon>Spirosomataceae</taxon>
        <taxon>Runella</taxon>
    </lineage>
</organism>
<accession>A0A7U3ZN34</accession>
<name>A0A7U3ZN34_RUNSL</name>